<dbReference type="RefSeq" id="WP_197642428.1">
    <property type="nucleotide sequence ID" value="NZ_JAEACP010000004.1"/>
</dbReference>
<name>A0ABV7DNQ0_9RHOB</name>
<comment type="caution">
    <text evidence="1">The sequence shown here is derived from an EMBL/GenBank/DDBJ whole genome shotgun (WGS) entry which is preliminary data.</text>
</comment>
<organism evidence="1 2">
    <name type="scientific">Tabrizicola soli</name>
    <dbReference type="NCBI Taxonomy" id="2185115"/>
    <lineage>
        <taxon>Bacteria</taxon>
        <taxon>Pseudomonadati</taxon>
        <taxon>Pseudomonadota</taxon>
        <taxon>Alphaproteobacteria</taxon>
        <taxon>Rhodobacterales</taxon>
        <taxon>Paracoccaceae</taxon>
        <taxon>Tabrizicola</taxon>
    </lineage>
</organism>
<gene>
    <name evidence="1" type="ORF">ACFOD6_00050</name>
</gene>
<evidence type="ECO:0000313" key="2">
    <source>
        <dbReference type="Proteomes" id="UP001595445"/>
    </source>
</evidence>
<sequence>MKTRSSLWELIPEDRPECSARSGGDPRIAVVRRIAQLSEPAFLVVVAGVPRMSGPGNCMHHFVHPKEIDKLLCIVLDDFTVLCLLHVKGTVHGLPAA</sequence>
<dbReference type="EMBL" id="JBHRSM010000001">
    <property type="protein sequence ID" value="MFC3084425.1"/>
    <property type="molecule type" value="Genomic_DNA"/>
</dbReference>
<proteinExistence type="predicted"/>
<accession>A0ABV7DNQ0</accession>
<reference evidence="2" key="1">
    <citation type="journal article" date="2019" name="Int. J. Syst. Evol. Microbiol.">
        <title>The Global Catalogue of Microorganisms (GCM) 10K type strain sequencing project: providing services to taxonomists for standard genome sequencing and annotation.</title>
        <authorList>
            <consortium name="The Broad Institute Genomics Platform"/>
            <consortium name="The Broad Institute Genome Sequencing Center for Infectious Disease"/>
            <person name="Wu L."/>
            <person name="Ma J."/>
        </authorList>
    </citation>
    <scope>NUCLEOTIDE SEQUENCE [LARGE SCALE GENOMIC DNA]</scope>
    <source>
        <strain evidence="2">KCTC 62102</strain>
    </source>
</reference>
<protein>
    <submittedName>
        <fullName evidence="1">Uncharacterized protein</fullName>
    </submittedName>
</protein>
<keyword evidence="2" id="KW-1185">Reference proteome</keyword>
<dbReference type="Proteomes" id="UP001595445">
    <property type="component" value="Unassembled WGS sequence"/>
</dbReference>
<evidence type="ECO:0000313" key="1">
    <source>
        <dbReference type="EMBL" id="MFC3084425.1"/>
    </source>
</evidence>